<evidence type="ECO:0000313" key="7">
    <source>
        <dbReference type="EMBL" id="GGF16551.1"/>
    </source>
</evidence>
<evidence type="ECO:0000256" key="2">
    <source>
        <dbReference type="ARBA" id="ARBA00022692"/>
    </source>
</evidence>
<keyword evidence="8" id="KW-1185">Reference proteome</keyword>
<evidence type="ECO:0000256" key="1">
    <source>
        <dbReference type="ARBA" id="ARBA00004141"/>
    </source>
</evidence>
<dbReference type="PANTHER" id="PTHR21016">
    <property type="entry name" value="BETA-AMYLOID BINDING PROTEIN-RELATED"/>
    <property type="match status" value="1"/>
</dbReference>
<keyword evidence="3 5" id="KW-1133">Transmembrane helix</keyword>
<feature type="transmembrane region" description="Helical" evidence="5">
    <location>
        <begin position="53"/>
        <end position="72"/>
    </location>
</feature>
<feature type="transmembrane region" description="Helical" evidence="5">
    <location>
        <begin position="28"/>
        <end position="47"/>
    </location>
</feature>
<reference evidence="7 8" key="1">
    <citation type="journal article" date="2014" name="Int. J. Syst. Evol. Microbiol.">
        <title>Complete genome sequence of Corynebacterium casei LMG S-19264T (=DSM 44701T), isolated from a smear-ripened cheese.</title>
        <authorList>
            <consortium name="US DOE Joint Genome Institute (JGI-PGF)"/>
            <person name="Walter F."/>
            <person name="Albersmeier A."/>
            <person name="Kalinowski J."/>
            <person name="Ruckert C."/>
        </authorList>
    </citation>
    <scope>NUCLEOTIDE SEQUENCE [LARGE SCALE GENOMIC DNA]</scope>
    <source>
        <strain evidence="7 8">CGMCC 1.12976</strain>
    </source>
</reference>
<dbReference type="InterPro" id="IPR050932">
    <property type="entry name" value="TM2D1-3-like"/>
</dbReference>
<dbReference type="EMBL" id="BMGP01000001">
    <property type="protein sequence ID" value="GGF16551.1"/>
    <property type="molecule type" value="Genomic_DNA"/>
</dbReference>
<evidence type="ECO:0000313" key="8">
    <source>
        <dbReference type="Proteomes" id="UP000598775"/>
    </source>
</evidence>
<dbReference type="GO" id="GO:0016020">
    <property type="term" value="C:membrane"/>
    <property type="evidence" value="ECO:0007669"/>
    <property type="project" value="UniProtKB-SubCell"/>
</dbReference>
<dbReference type="InterPro" id="IPR007829">
    <property type="entry name" value="TM2"/>
</dbReference>
<proteinExistence type="predicted"/>
<keyword evidence="4 5" id="KW-0472">Membrane</keyword>
<dbReference type="PANTHER" id="PTHR21016:SF25">
    <property type="entry name" value="TM2 DOMAIN-CONTAINING PROTEIN DDB_G0277895-RELATED"/>
    <property type="match status" value="1"/>
</dbReference>
<accession>A0A917B2D3</accession>
<comment type="caution">
    <text evidence="7">The sequence shown here is derived from an EMBL/GenBank/DDBJ whole genome shotgun (WGS) entry which is preliminary data.</text>
</comment>
<protein>
    <recommendedName>
        <fullName evidence="6">TM2 domain-containing protein</fullName>
    </recommendedName>
</protein>
<keyword evidence="2 5" id="KW-0812">Transmembrane</keyword>
<evidence type="ECO:0000256" key="4">
    <source>
        <dbReference type="ARBA" id="ARBA00023136"/>
    </source>
</evidence>
<dbReference type="Pfam" id="PF05154">
    <property type="entry name" value="TM2"/>
    <property type="match status" value="1"/>
</dbReference>
<dbReference type="Proteomes" id="UP000598775">
    <property type="component" value="Unassembled WGS sequence"/>
</dbReference>
<evidence type="ECO:0000256" key="3">
    <source>
        <dbReference type="ARBA" id="ARBA00022989"/>
    </source>
</evidence>
<evidence type="ECO:0000259" key="6">
    <source>
        <dbReference type="Pfam" id="PF05154"/>
    </source>
</evidence>
<feature type="domain" description="TM2" evidence="6">
    <location>
        <begin position="25"/>
        <end position="72"/>
    </location>
</feature>
<comment type="subcellular location">
    <subcellularLocation>
        <location evidence="1">Membrane</location>
        <topology evidence="1">Multi-pass membrane protein</topology>
    </subcellularLocation>
</comment>
<dbReference type="AlphaFoldDB" id="A0A917B2D3"/>
<name>A0A917B2D3_9MICO</name>
<gene>
    <name evidence="7" type="ORF">GCM10011399_07900</name>
</gene>
<evidence type="ECO:0000256" key="5">
    <source>
        <dbReference type="SAM" id="Phobius"/>
    </source>
</evidence>
<sequence length="90" mass="10071">MYVNPPAAPSAPLAVAAPTPSRKSASLLTAYALFFFFGWTGMHQVYLGNTLRGVSYIFTFSWFTIGLWIDLFTLPAQVRRVNTERILGLR</sequence>
<organism evidence="7 8">
    <name type="scientific">Subtercola lobariae</name>
    <dbReference type="NCBI Taxonomy" id="1588641"/>
    <lineage>
        <taxon>Bacteria</taxon>
        <taxon>Bacillati</taxon>
        <taxon>Actinomycetota</taxon>
        <taxon>Actinomycetes</taxon>
        <taxon>Micrococcales</taxon>
        <taxon>Microbacteriaceae</taxon>
        <taxon>Subtercola</taxon>
    </lineage>
</organism>